<dbReference type="EMBL" id="ARYI01000017">
    <property type="protein sequence ID" value="KCZ87892.1"/>
    <property type="molecule type" value="Genomic_DNA"/>
</dbReference>
<comment type="subcellular location">
    <subcellularLocation>
        <location evidence="1">Cytoplasm</location>
    </subcellularLocation>
</comment>
<dbReference type="PANTHER" id="PTHR36837:SF5">
    <property type="entry name" value="POLY-3-HYDROXYBUTYRATE SYNTHASE"/>
    <property type="match status" value="1"/>
</dbReference>
<dbReference type="NCBIfam" id="TIGR01838">
    <property type="entry name" value="PHA_synth_I"/>
    <property type="match status" value="1"/>
</dbReference>
<name>A0A059FBC0_9PROT</name>
<evidence type="ECO:0000256" key="4">
    <source>
        <dbReference type="ARBA" id="ARBA00023315"/>
    </source>
</evidence>
<dbReference type="GO" id="GO:0016746">
    <property type="term" value="F:acyltransferase activity"/>
    <property type="evidence" value="ECO:0007669"/>
    <property type="project" value="UniProtKB-KW"/>
</dbReference>
<protein>
    <submittedName>
        <fullName evidence="6">PHA/PHB synthase family protein</fullName>
    </submittedName>
</protein>
<dbReference type="PATRIC" id="fig|1280951.3.peg.3150"/>
<keyword evidence="2" id="KW-0963">Cytoplasm</keyword>
<dbReference type="Pfam" id="PF07167">
    <property type="entry name" value="PhaC_N"/>
    <property type="match status" value="1"/>
</dbReference>
<dbReference type="Proteomes" id="UP000025061">
    <property type="component" value="Unassembled WGS sequence"/>
</dbReference>
<evidence type="ECO:0000256" key="3">
    <source>
        <dbReference type="ARBA" id="ARBA00022679"/>
    </source>
</evidence>
<proteinExistence type="predicted"/>
<dbReference type="InterPro" id="IPR051321">
    <property type="entry name" value="PHA/PHB_synthase"/>
</dbReference>
<dbReference type="PANTHER" id="PTHR36837">
    <property type="entry name" value="POLY(3-HYDROXYALKANOATE) POLYMERASE SUBUNIT PHAC"/>
    <property type="match status" value="1"/>
</dbReference>
<keyword evidence="4" id="KW-0012">Acyltransferase</keyword>
<dbReference type="Gene3D" id="3.40.50.1820">
    <property type="entry name" value="alpha/beta hydrolase"/>
    <property type="match status" value="1"/>
</dbReference>
<evidence type="ECO:0000313" key="6">
    <source>
        <dbReference type="EMBL" id="KCZ87892.1"/>
    </source>
</evidence>
<dbReference type="RefSeq" id="WP_011647306.1">
    <property type="nucleotide sequence ID" value="NZ_ARYI01000017.1"/>
</dbReference>
<dbReference type="InterPro" id="IPR010941">
    <property type="entry name" value="PhaC_N"/>
</dbReference>
<dbReference type="OrthoDB" id="7208816at2"/>
<dbReference type="SUPFAM" id="SSF53474">
    <property type="entry name" value="alpha/beta-Hydrolases"/>
    <property type="match status" value="1"/>
</dbReference>
<dbReference type="InterPro" id="IPR010963">
    <property type="entry name" value="PHA_synth_I"/>
</dbReference>
<sequence>MGGNKIPASETPSIASLLMAQDPARLQVLMTTLALANTESQALLTEVLTGSGPLGTVSQGDPMGAADAFSKVGMSLAQNPMALMQANMDLMKGWMGLWQEMVTESITAEPKPEKDKRFSDPEWQTNPGFKFIRKAYDLNARWMMSLADRAPGLDEPIHLRAKFFMQLLTDSLAPTNYLGTNPQALKAFIESGGESVLAGIRMAREDVRKGGGKLHITQTDETPFKLGENVATAPGQVVFRNDLIELIQYAPSQATVYSKPLLIFPPWINKFYILDLQEKNSMIRWLVVRGLTVFVVSWRSADGVTKDYTWDDYAKKGIYAAVEAALQASGAKSLNAVGYCIGGTLLTSTLGHMAATGYNKIDSATFFASQADFELAGDLKVFTDGPGRDYVYGIIENHGGIMPGKDMYETFNWLRPIDLVWRYVIDQYMLGKEPRPFDLLYWNADQTNIPGPVHKRYLSECYAENRLARGEYTVLGEKIDMANIQIPVMLQASKDDHIVPFESVYRSAKRFGGDTTFILSGSGHIAGVVNHPDAKKYQHWTNPGVAESSANNWLGAATETPGSWWPTWWAWLKPKSGRKVKAVEPKDMGLGAAPGTYVKVRLEDIKLPPQ</sequence>
<gene>
    <name evidence="6" type="ORF">HHI_15613</name>
</gene>
<dbReference type="GO" id="GO:0005737">
    <property type="term" value="C:cytoplasm"/>
    <property type="evidence" value="ECO:0007669"/>
    <property type="project" value="UniProtKB-SubCell"/>
</dbReference>
<keyword evidence="3" id="KW-0808">Transferase</keyword>
<evidence type="ECO:0000313" key="7">
    <source>
        <dbReference type="Proteomes" id="UP000025061"/>
    </source>
</evidence>
<accession>A0A059FBC0</accession>
<organism evidence="6 7">
    <name type="scientific">Hyphomonas hirschiana VP5</name>
    <dbReference type="NCBI Taxonomy" id="1280951"/>
    <lineage>
        <taxon>Bacteria</taxon>
        <taxon>Pseudomonadati</taxon>
        <taxon>Pseudomonadota</taxon>
        <taxon>Alphaproteobacteria</taxon>
        <taxon>Hyphomonadales</taxon>
        <taxon>Hyphomonadaceae</taxon>
        <taxon>Hyphomonas</taxon>
    </lineage>
</organism>
<keyword evidence="7" id="KW-1185">Reference proteome</keyword>
<feature type="domain" description="Poly-beta-hydroxybutyrate polymerase N-terminal" evidence="5">
    <location>
        <begin position="114"/>
        <end position="286"/>
    </location>
</feature>
<reference evidence="6 7" key="1">
    <citation type="submission" date="2013-04" db="EMBL/GenBank/DDBJ databases">
        <title>Hyphomonas hirschiana VP5 Genome Sequencing.</title>
        <authorList>
            <person name="Lai Q."/>
            <person name="Shao Z."/>
        </authorList>
    </citation>
    <scope>NUCLEOTIDE SEQUENCE [LARGE SCALE GENOMIC DNA]</scope>
    <source>
        <strain evidence="6 7">VP5</strain>
    </source>
</reference>
<dbReference type="InterPro" id="IPR029058">
    <property type="entry name" value="AB_hydrolase_fold"/>
</dbReference>
<comment type="caution">
    <text evidence="6">The sequence shown here is derived from an EMBL/GenBank/DDBJ whole genome shotgun (WGS) entry which is preliminary data.</text>
</comment>
<dbReference type="AlphaFoldDB" id="A0A059FBC0"/>
<dbReference type="GO" id="GO:0042619">
    <property type="term" value="P:poly-hydroxybutyrate biosynthetic process"/>
    <property type="evidence" value="ECO:0007669"/>
    <property type="project" value="InterPro"/>
</dbReference>
<evidence type="ECO:0000259" key="5">
    <source>
        <dbReference type="Pfam" id="PF07167"/>
    </source>
</evidence>
<evidence type="ECO:0000256" key="2">
    <source>
        <dbReference type="ARBA" id="ARBA00022490"/>
    </source>
</evidence>
<evidence type="ECO:0000256" key="1">
    <source>
        <dbReference type="ARBA" id="ARBA00004496"/>
    </source>
</evidence>